<dbReference type="PROSITE" id="PS51782">
    <property type="entry name" value="LYSM"/>
    <property type="match status" value="1"/>
</dbReference>
<evidence type="ECO:0000313" key="4">
    <source>
        <dbReference type="EMBL" id="KCW82023.1"/>
    </source>
</evidence>
<proteinExistence type="predicted"/>
<feature type="compositionally biased region" description="Low complexity" evidence="1">
    <location>
        <begin position="1099"/>
        <end position="1115"/>
    </location>
</feature>
<dbReference type="Pfam" id="PF01476">
    <property type="entry name" value="LysM"/>
    <property type="match status" value="1"/>
</dbReference>
<dbReference type="AlphaFoldDB" id="A0A059CU84"/>
<dbReference type="EMBL" id="KK198755">
    <property type="protein sequence ID" value="KCW82023.1"/>
    <property type="molecule type" value="Genomic_DNA"/>
</dbReference>
<dbReference type="eggNOG" id="ENOG502QW28">
    <property type="taxonomic scope" value="Eukaryota"/>
</dbReference>
<dbReference type="PANTHER" id="PTHR33414:SF1">
    <property type="entry name" value="PROTEIN PLASTID MOVEMENT IMPAIRED 1-RELATED 1"/>
    <property type="match status" value="1"/>
</dbReference>
<feature type="region of interest" description="Disordered" evidence="1">
    <location>
        <begin position="643"/>
        <end position="663"/>
    </location>
</feature>
<feature type="region of interest" description="Disordered" evidence="1">
    <location>
        <begin position="271"/>
        <end position="306"/>
    </location>
</feature>
<dbReference type="PANTHER" id="PTHR33414">
    <property type="entry name" value="PROTEIN PLASTID MOVEMENT IMPAIRED 1-RELATED 1"/>
    <property type="match status" value="1"/>
</dbReference>
<dbReference type="SMART" id="SM00257">
    <property type="entry name" value="LysM"/>
    <property type="match status" value="1"/>
</dbReference>
<feature type="compositionally biased region" description="Basic and acidic residues" evidence="1">
    <location>
        <begin position="1026"/>
        <end position="1045"/>
    </location>
</feature>
<dbReference type="Gramene" id="KCW82023">
    <property type="protein sequence ID" value="KCW82023"/>
    <property type="gene ID" value="EUGRSUZ_C03402"/>
</dbReference>
<feature type="region of interest" description="Disordered" evidence="1">
    <location>
        <begin position="1086"/>
        <end position="1120"/>
    </location>
</feature>
<dbReference type="Pfam" id="PF10358">
    <property type="entry name" value="NT-C2"/>
    <property type="match status" value="1"/>
</dbReference>
<evidence type="ECO:0000256" key="1">
    <source>
        <dbReference type="SAM" id="MobiDB-lite"/>
    </source>
</evidence>
<dbReference type="GO" id="GO:0009637">
    <property type="term" value="P:response to blue light"/>
    <property type="evidence" value="ECO:0007669"/>
    <property type="project" value="EnsemblPlants"/>
</dbReference>
<feature type="compositionally biased region" description="Low complexity" evidence="1">
    <location>
        <begin position="282"/>
        <end position="302"/>
    </location>
</feature>
<feature type="domain" description="LysM" evidence="2">
    <location>
        <begin position="1111"/>
        <end position="1159"/>
    </location>
</feature>
<evidence type="ECO:0000259" key="3">
    <source>
        <dbReference type="PROSITE" id="PS51840"/>
    </source>
</evidence>
<feature type="compositionally biased region" description="Basic and acidic residues" evidence="1">
    <location>
        <begin position="64"/>
        <end position="83"/>
    </location>
</feature>
<gene>
    <name evidence="4" type="ORF">EUGRSUZ_C03402</name>
</gene>
<dbReference type="CDD" id="cd00118">
    <property type="entry name" value="LysM"/>
    <property type="match status" value="1"/>
</dbReference>
<accession>A0A059CU84</accession>
<dbReference type="EMBL" id="KK198755">
    <property type="protein sequence ID" value="KCW82024.1"/>
    <property type="molecule type" value="Genomic_DNA"/>
</dbReference>
<dbReference type="FunCoup" id="A0A059CU84">
    <property type="interactions" value="1786"/>
</dbReference>
<feature type="domain" description="C2 NT-type" evidence="3">
    <location>
        <begin position="96"/>
        <end position="244"/>
    </location>
</feature>
<feature type="compositionally biased region" description="Low complexity" evidence="1">
    <location>
        <begin position="644"/>
        <end position="653"/>
    </location>
</feature>
<dbReference type="GO" id="GO:0031022">
    <property type="term" value="P:nuclear migration along microfilament"/>
    <property type="evidence" value="ECO:0007669"/>
    <property type="project" value="EnsemblPlants"/>
</dbReference>
<feature type="region of interest" description="Disordered" evidence="1">
    <location>
        <begin position="1020"/>
        <end position="1046"/>
    </location>
</feature>
<dbReference type="InterPro" id="IPR039614">
    <property type="entry name" value="PMI1-like"/>
</dbReference>
<dbReference type="InterPro" id="IPR018392">
    <property type="entry name" value="LysM"/>
</dbReference>
<organism evidence="4">
    <name type="scientific">Eucalyptus grandis</name>
    <name type="common">Flooded gum</name>
    <dbReference type="NCBI Taxonomy" id="71139"/>
    <lineage>
        <taxon>Eukaryota</taxon>
        <taxon>Viridiplantae</taxon>
        <taxon>Streptophyta</taxon>
        <taxon>Embryophyta</taxon>
        <taxon>Tracheophyta</taxon>
        <taxon>Spermatophyta</taxon>
        <taxon>Magnoliopsida</taxon>
        <taxon>eudicotyledons</taxon>
        <taxon>Gunneridae</taxon>
        <taxon>Pentapetalae</taxon>
        <taxon>rosids</taxon>
        <taxon>malvids</taxon>
        <taxon>Myrtales</taxon>
        <taxon>Myrtaceae</taxon>
        <taxon>Myrtoideae</taxon>
        <taxon>Eucalypteae</taxon>
        <taxon>Eucalyptus</taxon>
    </lineage>
</organism>
<dbReference type="GO" id="GO:0009903">
    <property type="term" value="P:chloroplast avoidance movement"/>
    <property type="evidence" value="ECO:0007669"/>
    <property type="project" value="EnsemblPlants"/>
</dbReference>
<dbReference type="Pfam" id="PF21745">
    <property type="entry name" value="PMI1_PMIR1-2_C"/>
    <property type="match status" value="1"/>
</dbReference>
<dbReference type="OMA" id="KSFWNWP"/>
<evidence type="ECO:0008006" key="5">
    <source>
        <dbReference type="Google" id="ProtNLM"/>
    </source>
</evidence>
<dbReference type="InterPro" id="IPR019448">
    <property type="entry name" value="NT-C2"/>
</dbReference>
<protein>
    <recommendedName>
        <fullName evidence="5">LysM domain-containing protein</fullName>
    </recommendedName>
</protein>
<evidence type="ECO:0000259" key="2">
    <source>
        <dbReference type="PROSITE" id="PS51782"/>
    </source>
</evidence>
<feature type="region of interest" description="Disordered" evidence="1">
    <location>
        <begin position="52"/>
        <end position="83"/>
    </location>
</feature>
<dbReference type="PROSITE" id="PS51840">
    <property type="entry name" value="C2_NT"/>
    <property type="match status" value="1"/>
</dbReference>
<name>A0A059CU84_EUCGR</name>
<dbReference type="InterPro" id="IPR036779">
    <property type="entry name" value="LysM_dom_sf"/>
</dbReference>
<dbReference type="Gramene" id="KCW82024">
    <property type="protein sequence ID" value="KCW82024"/>
    <property type="gene ID" value="EUGRSUZ_C03402"/>
</dbReference>
<dbReference type="InterPro" id="IPR048972">
    <property type="entry name" value="PMI1_PMIR1-2_C"/>
</dbReference>
<sequence>MYLFCEQMMLSKTEAGKKIDPDSSSGKLLQEIEAISKALYLDKNPSRSLISAASSRSKSVGKTHLPDPKSKVKHGNEDQAQKEKKSIWNWKGFKAFSHVRNRRFNCCFTLLVHSIEGLPSSFDDLNLCVHWKRRDGGLVTRPVKVFQGLAEFEENLLHTCSVYGSRSGPHHSAKYEAKHFLLYAAVHDSPELDLGKHRVDLTRLLPLTLEELDEDKSSGKWTTSYRLSGKAKGASLNVSFGYSVIRDNASAPGLRQNIPGALSLNENNSKLAVRSGRGNGGNSIRRSGSLPSQSNQQSHQPSDAPSCYVEDIKDLHEVLPVSKLELASSVDTLYHKFDEEKSDLKVDYKPEFDVFTEENEPVKTASQYMSDNAKQDGDNECEVNEFSVIEQGIEVSTEEQVISEEAITKEADLSTADSHGVPEVDPNLTLPVEEGTEASPRAEEMGSCEDEVVIRDCHAKAGELCSKESLMKELESALSNVSDLEVAALDSPEDQEDDLDIRASYKMNRKGRSLSLDDVADSVACEFLDMLGIEHSPFGLSSESEPESPRERLLRQFEREALAGGGCSLFGFDGGDEDFAEQGNDAANVPGWGNTSEDFELQSLIQAAEEEHLMANHVNKTKAKMLEDLETEALMREWGLNEKSFQSSPPSHSGGFGSPIHLPPEDFVELPPLGEGLGPYLQTKNGGFLRSMNPSLFKNAKSGGSLVMQASSPVVVPAEMGSSIMEILQGLASIGIEKLSMQANKIMPLEDITGKTMQQVAWEASPSLEGVERQCLMNDSLAVGQDLTSRQIRNTEASYNSRSSKYNQNAAGNDVGSEYVSLEDLAPLAMDKIEALSIEGLRIHSGMSDEDAPSNISAQSIGDVSTLRGKGVDISGSLGLEGTAGLQLLDLKESSDDKDEGLMSLSLSLDEWMRLDSGELDDEDQISERTSKILAAHHANSLDWIRGGSKGDRRRGKGSGRKCGLLGNNFTVALMVQLRDPLRNYEPVGAPMLALIQVERVFVPPKPRIYLKVSEVKYEDEEDESAESKKKEEIKEGTEQKKSEVEEIPQYKITEVHVAGLKTDPGKRKVWGSSNQQQSGSRWLLANGMGKSNKHPFLKSKTASSKSTAPATAKAQPGDTLWSISSRVHGSGAKWKELAALNPHIRNPNIILPNETVRLR</sequence>
<dbReference type="Gene3D" id="3.10.350.10">
    <property type="entry name" value="LysM domain"/>
    <property type="match status" value="1"/>
</dbReference>
<reference evidence="4" key="1">
    <citation type="submission" date="2013-07" db="EMBL/GenBank/DDBJ databases">
        <title>The genome of Eucalyptus grandis.</title>
        <authorList>
            <person name="Schmutz J."/>
            <person name="Hayes R."/>
            <person name="Myburg A."/>
            <person name="Tuskan G."/>
            <person name="Grattapaglia D."/>
            <person name="Rokhsar D.S."/>
        </authorList>
    </citation>
    <scope>NUCLEOTIDE SEQUENCE</scope>
    <source>
        <tissue evidence="4">Leaf extractions</tissue>
    </source>
</reference>
<dbReference type="STRING" id="71139.A0A059CU84"/>